<comment type="subcellular location">
    <subcellularLocation>
        <location evidence="1">Membrane</location>
        <topology evidence="1">Multi-pass membrane protein</topology>
    </subcellularLocation>
</comment>
<feature type="compositionally biased region" description="Basic and acidic residues" evidence="9">
    <location>
        <begin position="165"/>
        <end position="177"/>
    </location>
</feature>
<keyword evidence="5 10" id="KW-1133">Transmembrane helix</keyword>
<comment type="similarity">
    <text evidence="7">Belongs to the MIP/aquaporin (TC 1.A.8) family. SIP (TC 1.A.8.10) subfamily.</text>
</comment>
<evidence type="ECO:0000256" key="8">
    <source>
        <dbReference type="ARBA" id="ARBA00058554"/>
    </source>
</evidence>
<comment type="caution">
    <text evidence="11">The sequence shown here is derived from an EMBL/GenBank/DDBJ whole genome shotgun (WGS) entry which is preliminary data.</text>
</comment>
<evidence type="ECO:0000256" key="4">
    <source>
        <dbReference type="ARBA" id="ARBA00022737"/>
    </source>
</evidence>
<keyword evidence="3 10" id="KW-0812">Transmembrane</keyword>
<dbReference type="Pfam" id="PF12576">
    <property type="entry name" value="DUF3754"/>
    <property type="match status" value="1"/>
</dbReference>
<accession>A0AAE1YVQ9</accession>
<feature type="transmembrane region" description="Helical" evidence="10">
    <location>
        <begin position="721"/>
        <end position="745"/>
    </location>
</feature>
<proteinExistence type="inferred from homology"/>
<keyword evidence="6 10" id="KW-0472">Membrane</keyword>
<dbReference type="GO" id="GO:0016020">
    <property type="term" value="C:membrane"/>
    <property type="evidence" value="ECO:0007669"/>
    <property type="project" value="UniProtKB-SubCell"/>
</dbReference>
<feature type="region of interest" description="Disordered" evidence="9">
    <location>
        <begin position="136"/>
        <end position="177"/>
    </location>
</feature>
<dbReference type="PRINTS" id="PR00783">
    <property type="entry name" value="MINTRINSICP"/>
</dbReference>
<dbReference type="AlphaFoldDB" id="A0AAE1YVQ9"/>
<feature type="transmembrane region" description="Helical" evidence="10">
    <location>
        <begin position="686"/>
        <end position="715"/>
    </location>
</feature>
<evidence type="ECO:0000256" key="9">
    <source>
        <dbReference type="SAM" id="MobiDB-lite"/>
    </source>
</evidence>
<comment type="function">
    <text evidence="8">Water channel required to facilitate the transport of water across cell membrane.</text>
</comment>
<gene>
    <name evidence="11" type="ORF">Salat_0828800</name>
</gene>
<dbReference type="Pfam" id="PF00230">
    <property type="entry name" value="MIP"/>
    <property type="match status" value="1"/>
</dbReference>
<dbReference type="Gene3D" id="1.20.1080.10">
    <property type="entry name" value="Glycerol uptake facilitator protein"/>
    <property type="match status" value="1"/>
</dbReference>
<name>A0AAE1YVQ9_9LAMI</name>
<feature type="region of interest" description="Disordered" evidence="9">
    <location>
        <begin position="25"/>
        <end position="70"/>
    </location>
</feature>
<feature type="compositionally biased region" description="Polar residues" evidence="9">
    <location>
        <begin position="59"/>
        <end position="69"/>
    </location>
</feature>
<keyword evidence="4" id="KW-0677">Repeat</keyword>
<evidence type="ECO:0000256" key="3">
    <source>
        <dbReference type="ARBA" id="ARBA00022692"/>
    </source>
</evidence>
<evidence type="ECO:0000256" key="7">
    <source>
        <dbReference type="ARBA" id="ARBA00024030"/>
    </source>
</evidence>
<organism evidence="11 12">
    <name type="scientific">Sesamum alatum</name>
    <dbReference type="NCBI Taxonomy" id="300844"/>
    <lineage>
        <taxon>Eukaryota</taxon>
        <taxon>Viridiplantae</taxon>
        <taxon>Streptophyta</taxon>
        <taxon>Embryophyta</taxon>
        <taxon>Tracheophyta</taxon>
        <taxon>Spermatophyta</taxon>
        <taxon>Magnoliopsida</taxon>
        <taxon>eudicotyledons</taxon>
        <taxon>Gunneridae</taxon>
        <taxon>Pentapetalae</taxon>
        <taxon>asterids</taxon>
        <taxon>lamiids</taxon>
        <taxon>Lamiales</taxon>
        <taxon>Pedaliaceae</taxon>
        <taxon>Sesamum</taxon>
    </lineage>
</organism>
<feature type="transmembrane region" description="Helical" evidence="10">
    <location>
        <begin position="815"/>
        <end position="837"/>
    </location>
</feature>
<evidence type="ECO:0000313" key="11">
    <source>
        <dbReference type="EMBL" id="KAK4436651.1"/>
    </source>
</evidence>
<protein>
    <submittedName>
        <fullName evidence="11">Aquaporin SIP1-1</fullName>
    </submittedName>
</protein>
<dbReference type="FunFam" id="1.20.1080.10:FF:000043">
    <property type="entry name" value="Aquaporin SIP1-1"/>
    <property type="match status" value="1"/>
</dbReference>
<evidence type="ECO:0000256" key="6">
    <source>
        <dbReference type="ARBA" id="ARBA00023136"/>
    </source>
</evidence>
<reference evidence="11" key="2">
    <citation type="journal article" date="2024" name="Plant">
        <title>Genomic evolution and insights into agronomic trait innovations of Sesamum species.</title>
        <authorList>
            <person name="Miao H."/>
            <person name="Wang L."/>
            <person name="Qu L."/>
            <person name="Liu H."/>
            <person name="Sun Y."/>
            <person name="Le M."/>
            <person name="Wang Q."/>
            <person name="Wei S."/>
            <person name="Zheng Y."/>
            <person name="Lin W."/>
            <person name="Duan Y."/>
            <person name="Cao H."/>
            <person name="Xiong S."/>
            <person name="Wang X."/>
            <person name="Wei L."/>
            <person name="Li C."/>
            <person name="Ma Q."/>
            <person name="Ju M."/>
            <person name="Zhao R."/>
            <person name="Li G."/>
            <person name="Mu C."/>
            <person name="Tian Q."/>
            <person name="Mei H."/>
            <person name="Zhang T."/>
            <person name="Gao T."/>
            <person name="Zhang H."/>
        </authorList>
    </citation>
    <scope>NUCLEOTIDE SEQUENCE</scope>
    <source>
        <strain evidence="11">3651</strain>
    </source>
</reference>
<feature type="transmembrane region" description="Helical" evidence="10">
    <location>
        <begin position="757"/>
        <end position="778"/>
    </location>
</feature>
<dbReference type="SUPFAM" id="SSF81338">
    <property type="entry name" value="Aquaporin-like"/>
    <property type="match status" value="1"/>
</dbReference>
<sequence>MGLGTGPHGPEIHSRLGRVLSHHRPWSPFFKPKGAEALPSQIKPPPPPPTTQQDKRISTTEADSSSRSGIQLPRQRYISVSKSGLLDAIISAMFPSPDEALQFLSLSQCLDSILHAEHKTILEEMRADFDATLSTKSNRLSPDRFPSLGRKDVPNQESGAPVNNSKRDDTEQEDKADTEMLISSDFTRDLKQLFDFSFKTAKRSPIKRSRVAIPGRFERAFMKLLCNAEFEELSPRDLMLTSALNTDYLLTLPIYIDWKKASESNAIIFRRGYATERQKGLLIAEKLDYLQSKLLQNFFALIAKPLGKFGVWLNEVSRSITQNQDTEDLDNKLMLWLKELSLSLKPQSYDQISDNLKGVDILSSDRPIWEAAQKAVTRYEGILSEVGPRERLLKKFLAWTGLVPSTPEQAFDFNLDCTGSESNLSPSFLSRISLGDIWKPASPKSCGNDFRKMLSTAISILFSQSILQEPSFQELILFYADEIEERESTDQVEVPTLQMKIYERIPIPDLPVVFPHKKLSFRILDTVRLDVATILGLLAYFFSYRFEDILSSPSAVLLDAIAASALVIYVTRVLLGYKQTRDRYQLLVNRTLHEKTVASGFGSIHFLLDASEQQQYKEAILVYATLLKAENDQVTSTRTIGDKCETFIYNVFKEKVEMPVDKAIGTLMRLGLVTKKQRKNLMAMKAAIKAAIADGLLTFMWIFCASSLGALTYVASSALGLAHGLSTLLITTTIVFILLFIFGFIGDLLGGATFNPTAIAAFYAAGVGGADSLVSAALRFPAQAAGAVGGALAILEVMPMQYKHMLGGPSLKVDLHTGAFAEGVLTFIITFAVLLIVLRGPSNPLIKNWLLAMSTVSLVVAGSSYTGPSMNPANAFGWAYINNKHNTWEQFYVYWICPFIGAILAAWVFRFLFPPPTKQKKA</sequence>
<dbReference type="InterPro" id="IPR022227">
    <property type="entry name" value="DUF3754"/>
</dbReference>
<evidence type="ECO:0000313" key="12">
    <source>
        <dbReference type="Proteomes" id="UP001293254"/>
    </source>
</evidence>
<keyword evidence="2" id="KW-0813">Transport</keyword>
<dbReference type="InterPro" id="IPR000425">
    <property type="entry name" value="MIP"/>
</dbReference>
<feature type="transmembrane region" description="Helical" evidence="10">
    <location>
        <begin position="556"/>
        <end position="575"/>
    </location>
</feature>
<feature type="transmembrane region" description="Helical" evidence="10">
    <location>
        <begin position="892"/>
        <end position="913"/>
    </location>
</feature>
<evidence type="ECO:0000256" key="1">
    <source>
        <dbReference type="ARBA" id="ARBA00004141"/>
    </source>
</evidence>
<dbReference type="EMBL" id="JACGWO010000002">
    <property type="protein sequence ID" value="KAK4436651.1"/>
    <property type="molecule type" value="Genomic_DNA"/>
</dbReference>
<evidence type="ECO:0000256" key="5">
    <source>
        <dbReference type="ARBA" id="ARBA00022989"/>
    </source>
</evidence>
<evidence type="ECO:0000256" key="10">
    <source>
        <dbReference type="SAM" id="Phobius"/>
    </source>
</evidence>
<dbReference type="GO" id="GO:0015250">
    <property type="term" value="F:water channel activity"/>
    <property type="evidence" value="ECO:0007669"/>
    <property type="project" value="UniProtKB-ARBA"/>
</dbReference>
<reference evidence="11" key="1">
    <citation type="submission" date="2020-06" db="EMBL/GenBank/DDBJ databases">
        <authorList>
            <person name="Li T."/>
            <person name="Hu X."/>
            <person name="Zhang T."/>
            <person name="Song X."/>
            <person name="Zhang H."/>
            <person name="Dai N."/>
            <person name="Sheng W."/>
            <person name="Hou X."/>
            <person name="Wei L."/>
        </authorList>
    </citation>
    <scope>NUCLEOTIDE SEQUENCE</scope>
    <source>
        <strain evidence="11">3651</strain>
        <tissue evidence="11">Leaf</tissue>
    </source>
</reference>
<keyword evidence="12" id="KW-1185">Reference proteome</keyword>
<dbReference type="GO" id="GO:0005783">
    <property type="term" value="C:endoplasmic reticulum"/>
    <property type="evidence" value="ECO:0007669"/>
    <property type="project" value="UniProtKB-ARBA"/>
</dbReference>
<dbReference type="Proteomes" id="UP001293254">
    <property type="component" value="Unassembled WGS sequence"/>
</dbReference>
<dbReference type="PANTHER" id="PTHR33645">
    <property type="entry name" value="AMINOPEPTIDASE (DUF3754)"/>
    <property type="match status" value="1"/>
</dbReference>
<dbReference type="InterPro" id="IPR023271">
    <property type="entry name" value="Aquaporin-like"/>
</dbReference>
<evidence type="ECO:0000256" key="2">
    <source>
        <dbReference type="ARBA" id="ARBA00022448"/>
    </source>
</evidence>
<feature type="compositionally biased region" description="Polar residues" evidence="9">
    <location>
        <begin position="155"/>
        <end position="164"/>
    </location>
</feature>
<feature type="transmembrane region" description="Helical" evidence="10">
    <location>
        <begin position="849"/>
        <end position="867"/>
    </location>
</feature>
<dbReference type="PANTHER" id="PTHR33645:SF2">
    <property type="entry name" value="FAMILY PROTEIN, PUTATIVE (DUF3754)-RELATED"/>
    <property type="match status" value="1"/>
</dbReference>